<proteinExistence type="predicted"/>
<dbReference type="RefSeq" id="WP_188830823.1">
    <property type="nucleotide sequence ID" value="NZ_BMMW01000005.1"/>
</dbReference>
<sequence>MTPDDLDELFFPLIVTLDQLDADDVDFMADAYDRAGDVDMAAKLWELAEQRRLR</sequence>
<keyword evidence="2" id="KW-1185">Reference proteome</keyword>
<name>A0A917VDM4_9NOCA</name>
<reference evidence="1" key="1">
    <citation type="journal article" date="2014" name="Int. J. Syst. Evol. Microbiol.">
        <title>Complete genome sequence of Corynebacterium casei LMG S-19264T (=DSM 44701T), isolated from a smear-ripened cheese.</title>
        <authorList>
            <consortium name="US DOE Joint Genome Institute (JGI-PGF)"/>
            <person name="Walter F."/>
            <person name="Albersmeier A."/>
            <person name="Kalinowski J."/>
            <person name="Ruckert C."/>
        </authorList>
    </citation>
    <scope>NUCLEOTIDE SEQUENCE</scope>
    <source>
        <strain evidence="1">CGMCC 4.7278</strain>
    </source>
</reference>
<dbReference type="EMBL" id="BMMW01000005">
    <property type="protein sequence ID" value="GGK65795.1"/>
    <property type="molecule type" value="Genomic_DNA"/>
</dbReference>
<dbReference type="Proteomes" id="UP000612956">
    <property type="component" value="Unassembled WGS sequence"/>
</dbReference>
<evidence type="ECO:0000313" key="2">
    <source>
        <dbReference type="Proteomes" id="UP000612956"/>
    </source>
</evidence>
<organism evidence="1 2">
    <name type="scientific">Nocardia camponoti</name>
    <dbReference type="NCBI Taxonomy" id="1616106"/>
    <lineage>
        <taxon>Bacteria</taxon>
        <taxon>Bacillati</taxon>
        <taxon>Actinomycetota</taxon>
        <taxon>Actinomycetes</taxon>
        <taxon>Mycobacteriales</taxon>
        <taxon>Nocardiaceae</taxon>
        <taxon>Nocardia</taxon>
    </lineage>
</organism>
<evidence type="ECO:0000313" key="1">
    <source>
        <dbReference type="EMBL" id="GGK65795.1"/>
    </source>
</evidence>
<protein>
    <submittedName>
        <fullName evidence="1">Uncharacterized protein</fullName>
    </submittedName>
</protein>
<reference evidence="1" key="2">
    <citation type="submission" date="2020-09" db="EMBL/GenBank/DDBJ databases">
        <authorList>
            <person name="Sun Q."/>
            <person name="Zhou Y."/>
        </authorList>
    </citation>
    <scope>NUCLEOTIDE SEQUENCE</scope>
    <source>
        <strain evidence="1">CGMCC 4.7278</strain>
    </source>
</reference>
<gene>
    <name evidence="1" type="ORF">GCM10011591_42510</name>
</gene>
<dbReference type="AlphaFoldDB" id="A0A917VDM4"/>
<comment type="caution">
    <text evidence="1">The sequence shown here is derived from an EMBL/GenBank/DDBJ whole genome shotgun (WGS) entry which is preliminary data.</text>
</comment>
<accession>A0A917VDM4</accession>